<feature type="domain" description="Secretion system C-terminal sorting" evidence="2">
    <location>
        <begin position="539"/>
        <end position="612"/>
    </location>
</feature>
<name>A0ABS0KW48_9BACT</name>
<feature type="chain" id="PRO_5045680374" evidence="1">
    <location>
        <begin position="25"/>
        <end position="614"/>
    </location>
</feature>
<organism evidence="3 4">
    <name type="scientific">Hymenobacter guriensis</name>
    <dbReference type="NCBI Taxonomy" id="2793065"/>
    <lineage>
        <taxon>Bacteria</taxon>
        <taxon>Pseudomonadati</taxon>
        <taxon>Bacteroidota</taxon>
        <taxon>Cytophagia</taxon>
        <taxon>Cytophagales</taxon>
        <taxon>Hymenobacteraceae</taxon>
        <taxon>Hymenobacter</taxon>
    </lineage>
</organism>
<reference evidence="3 4" key="1">
    <citation type="submission" date="2020-11" db="EMBL/GenBank/DDBJ databases">
        <title>Hymenobacter sp.</title>
        <authorList>
            <person name="Kim M.K."/>
        </authorList>
    </citation>
    <scope>NUCLEOTIDE SEQUENCE [LARGE SCALE GENOMIC DNA]</scope>
    <source>
        <strain evidence="3 4">BT594</strain>
    </source>
</reference>
<dbReference type="EMBL" id="JADWYK010000001">
    <property type="protein sequence ID" value="MBG8552098.1"/>
    <property type="molecule type" value="Genomic_DNA"/>
</dbReference>
<dbReference type="Pfam" id="PF18962">
    <property type="entry name" value="Por_Secre_tail"/>
    <property type="match status" value="1"/>
</dbReference>
<evidence type="ECO:0000259" key="2">
    <source>
        <dbReference type="Pfam" id="PF18962"/>
    </source>
</evidence>
<protein>
    <submittedName>
        <fullName evidence="3">T9SS type A sorting domain-containing protein</fullName>
    </submittedName>
</protein>
<dbReference type="NCBIfam" id="TIGR04183">
    <property type="entry name" value="Por_Secre_tail"/>
    <property type="match status" value="1"/>
</dbReference>
<dbReference type="Proteomes" id="UP000601099">
    <property type="component" value="Unassembled WGS sequence"/>
</dbReference>
<keyword evidence="4" id="KW-1185">Reference proteome</keyword>
<keyword evidence="1" id="KW-0732">Signal</keyword>
<gene>
    <name evidence="3" type="ORF">I5L79_00990</name>
</gene>
<evidence type="ECO:0000313" key="4">
    <source>
        <dbReference type="Proteomes" id="UP000601099"/>
    </source>
</evidence>
<dbReference type="RefSeq" id="WP_196953150.1">
    <property type="nucleotide sequence ID" value="NZ_JADWYK010000001.1"/>
</dbReference>
<proteinExistence type="predicted"/>
<dbReference type="InterPro" id="IPR026444">
    <property type="entry name" value="Secre_tail"/>
</dbReference>
<feature type="signal peptide" evidence="1">
    <location>
        <begin position="1"/>
        <end position="24"/>
    </location>
</feature>
<comment type="caution">
    <text evidence="3">The sequence shown here is derived from an EMBL/GenBank/DDBJ whole genome shotgun (WGS) entry which is preliminary data.</text>
</comment>
<sequence length="614" mass="65043">MKTSITHALPLGLLLTGIPLGVVAQAPCNSITNGDFDTQVSAPAGYISNVKSNAGSTNELASWEATNYTTPDYYATNAPNGMETNPLTVDGSGLPQFTPYNYNPAPNAINGAIGLYTYNTGVYGTQTYIEYVTQKVQLQAGKEYYATMQVARSRKSNTATHVGMELTPTSPRNDTYTVAPNSSGYTPRLYYATAPANLSIHSNAPVSSTQWTRINGLITPPTTTSGLVDYYVNIGNFQQSTPMSSPSGPRPLSYHYIDAVGIYEIATAGPGKTTCPYSPVTIGSGCRIPEATYTWSLAGSDVEFPNSPQITVQPTTTTTYTLTVTLPTSPATVRTSSVTVTVQPPQLIAYPTSNNTCSKTITYQIMNFNPAYTYTLSNISNGLSLQQANPLTSSAFTLQGASSSSGGSFTLTLSGCGTVSNNYQVNFATPAPTGYFNCGYSPGYGSPVSLNTYQSLGITNAQGADVGVFVTNPSYYYSITLDNPAIQITNTTGSSIHFILKPGQGTQVTATALNSPCPIVGRYAFYAPSSPYGYRYSVSPNPVSSELTVTAGEEDASAAPFSAELYDSLGHKVKAQASNRGKALLDVRKLPAGLYTLRSGSGKNVQSERIQITH</sequence>
<evidence type="ECO:0000313" key="3">
    <source>
        <dbReference type="EMBL" id="MBG8552098.1"/>
    </source>
</evidence>
<accession>A0ABS0KW48</accession>
<evidence type="ECO:0000256" key="1">
    <source>
        <dbReference type="SAM" id="SignalP"/>
    </source>
</evidence>